<keyword evidence="3 7" id="KW-0862">Zinc</keyword>
<dbReference type="CDD" id="cd07153">
    <property type="entry name" value="Fur_like"/>
    <property type="match status" value="1"/>
</dbReference>
<dbReference type="RefSeq" id="WP_120732796.1">
    <property type="nucleotide sequence ID" value="NZ_RBAK01000020.1"/>
</dbReference>
<feature type="binding site" evidence="7">
    <location>
        <position position="137"/>
    </location>
    <ligand>
        <name>Zn(2+)</name>
        <dbReference type="ChEBI" id="CHEBI:29105"/>
    </ligand>
</feature>
<comment type="similarity">
    <text evidence="1">Belongs to the Fur family.</text>
</comment>
<keyword evidence="9" id="KW-1185">Reference proteome</keyword>
<feature type="binding site" evidence="7">
    <location>
        <position position="134"/>
    </location>
    <ligand>
        <name>Zn(2+)</name>
        <dbReference type="ChEBI" id="CHEBI:29105"/>
    </ligand>
</feature>
<comment type="caution">
    <text evidence="8">The sequence shown here is derived from an EMBL/GenBank/DDBJ whole genome shotgun (WGS) entry which is preliminary data.</text>
</comment>
<dbReference type="PANTHER" id="PTHR33202">
    <property type="entry name" value="ZINC UPTAKE REGULATION PROTEIN"/>
    <property type="match status" value="1"/>
</dbReference>
<name>A0A3A9YS49_9ACTN</name>
<feature type="binding site" evidence="7">
    <location>
        <position position="94"/>
    </location>
    <ligand>
        <name>Zn(2+)</name>
        <dbReference type="ChEBI" id="CHEBI:29105"/>
    </ligand>
</feature>
<dbReference type="InterPro" id="IPR036390">
    <property type="entry name" value="WH_DNA-bd_sf"/>
</dbReference>
<comment type="cofactor">
    <cofactor evidence="7">
        <name>Zn(2+)</name>
        <dbReference type="ChEBI" id="CHEBI:29105"/>
    </cofactor>
    <text evidence="7">Binds 1 zinc ion per subunit.</text>
</comment>
<reference evidence="8 9" key="1">
    <citation type="journal article" date="2004" name="Syst. Appl. Microbiol.">
        <title>Cryptoendolithic actinomycetes from antarctic sandstone rock samples: Micromonospora endolithica sp. nov. and two isolates related to Micromonospora coerulea Jensen 1932.</title>
        <authorList>
            <person name="Hirsch P."/>
            <person name="Mevs U."/>
            <person name="Kroppenstedt R.M."/>
            <person name="Schumann P."/>
            <person name="Stackebrandt E."/>
        </authorList>
    </citation>
    <scope>NUCLEOTIDE SEQUENCE [LARGE SCALE GENOMIC DNA]</scope>
    <source>
        <strain evidence="8 9">JCM 12677</strain>
    </source>
</reference>
<keyword evidence="5" id="KW-0238">DNA-binding</keyword>
<dbReference type="InterPro" id="IPR002481">
    <property type="entry name" value="FUR"/>
</dbReference>
<sequence>MTTFLVADAQLRVVGLTPTAQRRAVLALLVGRSRPLTAQQVHAELTSTVRHIGLTTVYRALHSLADAGLLHTFDLDGQRAYRHCGTAPHQHLICTGCETVTECPPEVVTSWLTELHQHTGFTPHPDRLDLRGICATCANT</sequence>
<evidence type="ECO:0000256" key="1">
    <source>
        <dbReference type="ARBA" id="ARBA00007957"/>
    </source>
</evidence>
<keyword evidence="6" id="KW-0804">Transcription</keyword>
<dbReference type="Pfam" id="PF01475">
    <property type="entry name" value="FUR"/>
    <property type="match status" value="1"/>
</dbReference>
<organism evidence="8 9">
    <name type="scientific">Micromonospora endolithica</name>
    <dbReference type="NCBI Taxonomy" id="230091"/>
    <lineage>
        <taxon>Bacteria</taxon>
        <taxon>Bacillati</taxon>
        <taxon>Actinomycetota</taxon>
        <taxon>Actinomycetes</taxon>
        <taxon>Micromonosporales</taxon>
        <taxon>Micromonosporaceae</taxon>
        <taxon>Micromonospora</taxon>
    </lineage>
</organism>
<evidence type="ECO:0000256" key="2">
    <source>
        <dbReference type="ARBA" id="ARBA00022491"/>
    </source>
</evidence>
<dbReference type="OrthoDB" id="8659436at2"/>
<gene>
    <name evidence="8" type="ORF">D7223_30400</name>
</gene>
<evidence type="ECO:0000256" key="5">
    <source>
        <dbReference type="ARBA" id="ARBA00023125"/>
    </source>
</evidence>
<dbReference type="GO" id="GO:0003700">
    <property type="term" value="F:DNA-binding transcription factor activity"/>
    <property type="evidence" value="ECO:0007669"/>
    <property type="project" value="InterPro"/>
</dbReference>
<dbReference type="InterPro" id="IPR043135">
    <property type="entry name" value="Fur_C"/>
</dbReference>
<evidence type="ECO:0000313" key="9">
    <source>
        <dbReference type="Proteomes" id="UP000281726"/>
    </source>
</evidence>
<keyword evidence="4" id="KW-0805">Transcription regulation</keyword>
<evidence type="ECO:0000256" key="7">
    <source>
        <dbReference type="PIRSR" id="PIRSR602481-1"/>
    </source>
</evidence>
<dbReference type="Gene3D" id="1.10.10.10">
    <property type="entry name" value="Winged helix-like DNA-binding domain superfamily/Winged helix DNA-binding domain"/>
    <property type="match status" value="1"/>
</dbReference>
<evidence type="ECO:0000256" key="3">
    <source>
        <dbReference type="ARBA" id="ARBA00022833"/>
    </source>
</evidence>
<evidence type="ECO:0000256" key="4">
    <source>
        <dbReference type="ARBA" id="ARBA00023015"/>
    </source>
</evidence>
<accession>A0A3A9YS49</accession>
<dbReference type="GO" id="GO:0008270">
    <property type="term" value="F:zinc ion binding"/>
    <property type="evidence" value="ECO:0007669"/>
    <property type="project" value="TreeGrafter"/>
</dbReference>
<dbReference type="SUPFAM" id="SSF46785">
    <property type="entry name" value="Winged helix' DNA-binding domain"/>
    <property type="match status" value="1"/>
</dbReference>
<dbReference type="EMBL" id="RBAK01000020">
    <property type="protein sequence ID" value="RKN38639.1"/>
    <property type="molecule type" value="Genomic_DNA"/>
</dbReference>
<proteinExistence type="inferred from homology"/>
<dbReference type="GO" id="GO:1900376">
    <property type="term" value="P:regulation of secondary metabolite biosynthetic process"/>
    <property type="evidence" value="ECO:0007669"/>
    <property type="project" value="TreeGrafter"/>
</dbReference>
<dbReference type="Proteomes" id="UP000281726">
    <property type="component" value="Unassembled WGS sequence"/>
</dbReference>
<evidence type="ECO:0000313" key="8">
    <source>
        <dbReference type="EMBL" id="RKN38639.1"/>
    </source>
</evidence>
<evidence type="ECO:0000256" key="6">
    <source>
        <dbReference type="ARBA" id="ARBA00023163"/>
    </source>
</evidence>
<feature type="binding site" evidence="7">
    <location>
        <position position="97"/>
    </location>
    <ligand>
        <name>Zn(2+)</name>
        <dbReference type="ChEBI" id="CHEBI:29105"/>
    </ligand>
</feature>
<protein>
    <submittedName>
        <fullName evidence="8">Transcriptional repressor</fullName>
    </submittedName>
</protein>
<dbReference type="PANTHER" id="PTHR33202:SF7">
    <property type="entry name" value="FERRIC UPTAKE REGULATION PROTEIN"/>
    <property type="match status" value="1"/>
</dbReference>
<keyword evidence="2" id="KW-0678">Repressor</keyword>
<dbReference type="GO" id="GO:0000976">
    <property type="term" value="F:transcription cis-regulatory region binding"/>
    <property type="evidence" value="ECO:0007669"/>
    <property type="project" value="TreeGrafter"/>
</dbReference>
<dbReference type="GO" id="GO:0045892">
    <property type="term" value="P:negative regulation of DNA-templated transcription"/>
    <property type="evidence" value="ECO:0007669"/>
    <property type="project" value="TreeGrafter"/>
</dbReference>
<dbReference type="Gene3D" id="3.30.1490.190">
    <property type="match status" value="1"/>
</dbReference>
<keyword evidence="7" id="KW-0479">Metal-binding</keyword>
<dbReference type="InterPro" id="IPR036388">
    <property type="entry name" value="WH-like_DNA-bd_sf"/>
</dbReference>
<dbReference type="AlphaFoldDB" id="A0A3A9YS49"/>